<dbReference type="Proteomes" id="UP000607653">
    <property type="component" value="Unassembled WGS sequence"/>
</dbReference>
<dbReference type="EMBL" id="DUZY01000008">
    <property type="protein sequence ID" value="DAD48414.1"/>
    <property type="molecule type" value="Genomic_DNA"/>
</dbReference>
<evidence type="ECO:0000256" key="1">
    <source>
        <dbReference type="SAM" id="MobiDB-lite"/>
    </source>
</evidence>
<proteinExistence type="predicted"/>
<evidence type="ECO:0000313" key="2">
    <source>
        <dbReference type="EMBL" id="DAD48414.1"/>
    </source>
</evidence>
<evidence type="ECO:0000313" key="3">
    <source>
        <dbReference type="Proteomes" id="UP000607653"/>
    </source>
</evidence>
<accession>A0A822ZR20</accession>
<feature type="region of interest" description="Disordered" evidence="1">
    <location>
        <begin position="74"/>
        <end position="100"/>
    </location>
</feature>
<feature type="compositionally biased region" description="Basic and acidic residues" evidence="1">
    <location>
        <begin position="1"/>
        <end position="12"/>
    </location>
</feature>
<feature type="region of interest" description="Disordered" evidence="1">
    <location>
        <begin position="1"/>
        <end position="44"/>
    </location>
</feature>
<keyword evidence="3" id="KW-1185">Reference proteome</keyword>
<reference evidence="2 3" key="1">
    <citation type="journal article" date="2020" name="Mol. Biol. Evol.">
        <title>Distinct Expression and Methylation Patterns for Genes with Different Fates following a Single Whole-Genome Duplication in Flowering Plants.</title>
        <authorList>
            <person name="Shi T."/>
            <person name="Rahmani R.S."/>
            <person name="Gugger P.F."/>
            <person name="Wang M."/>
            <person name="Li H."/>
            <person name="Zhang Y."/>
            <person name="Li Z."/>
            <person name="Wang Q."/>
            <person name="Van de Peer Y."/>
            <person name="Marchal K."/>
            <person name="Chen J."/>
        </authorList>
    </citation>
    <scope>NUCLEOTIDE SEQUENCE [LARGE SCALE GENOMIC DNA]</scope>
    <source>
        <tissue evidence="2">Leaf</tissue>
    </source>
</reference>
<dbReference type="AlphaFoldDB" id="A0A822ZR20"/>
<comment type="caution">
    <text evidence="2">The sequence shown here is derived from an EMBL/GenBank/DDBJ whole genome shotgun (WGS) entry which is preliminary data.</text>
</comment>
<protein>
    <submittedName>
        <fullName evidence="2">Uncharacterized protein</fullName>
    </submittedName>
</protein>
<sequence>MTWEDKTREIKNRGKKRGESDDESAFNKEQEKHGGPAQPTFSLSRLYRRRRSNRWWLDGGAHSIELATRAFSRRQRTDGCMRPSMSLPSDVAQAGGREVG</sequence>
<gene>
    <name evidence="2" type="ORF">HUJ06_018351</name>
</gene>
<name>A0A822ZR20_NELNU</name>
<organism evidence="2 3">
    <name type="scientific">Nelumbo nucifera</name>
    <name type="common">Sacred lotus</name>
    <dbReference type="NCBI Taxonomy" id="4432"/>
    <lineage>
        <taxon>Eukaryota</taxon>
        <taxon>Viridiplantae</taxon>
        <taxon>Streptophyta</taxon>
        <taxon>Embryophyta</taxon>
        <taxon>Tracheophyta</taxon>
        <taxon>Spermatophyta</taxon>
        <taxon>Magnoliopsida</taxon>
        <taxon>Proteales</taxon>
        <taxon>Nelumbonaceae</taxon>
        <taxon>Nelumbo</taxon>
    </lineage>
</organism>
<feature type="compositionally biased region" description="Basic and acidic residues" evidence="1">
    <location>
        <begin position="25"/>
        <end position="34"/>
    </location>
</feature>